<keyword evidence="1" id="KW-0732">Signal</keyword>
<organism evidence="2 3">
    <name type="scientific">Thalassovita litoralis</name>
    <dbReference type="NCBI Taxonomy" id="1010611"/>
    <lineage>
        <taxon>Bacteria</taxon>
        <taxon>Pseudomonadati</taxon>
        <taxon>Pseudomonadota</taxon>
        <taxon>Alphaproteobacteria</taxon>
        <taxon>Rhodobacterales</taxon>
        <taxon>Roseobacteraceae</taxon>
        <taxon>Thalassovita</taxon>
    </lineage>
</organism>
<evidence type="ECO:0000313" key="3">
    <source>
        <dbReference type="Proteomes" id="UP000316030"/>
    </source>
</evidence>
<dbReference type="AlphaFoldDB" id="A0A521FQ71"/>
<protein>
    <recommendedName>
        <fullName evidence="4">Thioredoxin-related protein</fullName>
    </recommendedName>
</protein>
<dbReference type="EMBL" id="FXTO01000043">
    <property type="protein sequence ID" value="SMO98332.1"/>
    <property type="molecule type" value="Genomic_DNA"/>
</dbReference>
<gene>
    <name evidence="2" type="ORF">SAMN06265173_1435</name>
</gene>
<dbReference type="Gene3D" id="3.40.30.10">
    <property type="entry name" value="Glutaredoxin"/>
    <property type="match status" value="1"/>
</dbReference>
<reference evidence="2 3" key="1">
    <citation type="submission" date="2017-05" db="EMBL/GenBank/DDBJ databases">
        <authorList>
            <person name="Varghese N."/>
            <person name="Submissions S."/>
        </authorList>
    </citation>
    <scope>NUCLEOTIDE SEQUENCE [LARGE SCALE GENOMIC DNA]</scope>
    <source>
        <strain evidence="2 3">DSM 29506</strain>
    </source>
</reference>
<dbReference type="InterPro" id="IPR036249">
    <property type="entry name" value="Thioredoxin-like_sf"/>
</dbReference>
<evidence type="ECO:0008006" key="4">
    <source>
        <dbReference type="Google" id="ProtNLM"/>
    </source>
</evidence>
<name>A0A521FQ71_9RHOB</name>
<accession>A0A521FQ71</accession>
<dbReference type="RefSeq" id="WP_235891534.1">
    <property type="nucleotide sequence ID" value="NZ_FXTO01000043.1"/>
</dbReference>
<proteinExistence type="predicted"/>
<feature type="chain" id="PRO_5022057969" description="Thioredoxin-related protein" evidence="1">
    <location>
        <begin position="28"/>
        <end position="128"/>
    </location>
</feature>
<dbReference type="SUPFAM" id="SSF52833">
    <property type="entry name" value="Thioredoxin-like"/>
    <property type="match status" value="1"/>
</dbReference>
<evidence type="ECO:0000313" key="2">
    <source>
        <dbReference type="EMBL" id="SMO98332.1"/>
    </source>
</evidence>
<evidence type="ECO:0000256" key="1">
    <source>
        <dbReference type="SAM" id="SignalP"/>
    </source>
</evidence>
<keyword evidence="3" id="KW-1185">Reference proteome</keyword>
<feature type="signal peptide" evidence="1">
    <location>
        <begin position="1"/>
        <end position="27"/>
    </location>
</feature>
<sequence length="128" mass="14309">MSPRIFIFSAILGLVLPFVTLLSPAQAAELIMVERKGCHYCVEWKTKLGPIYPNTPEGQFAPLRMVDIQDAPPADVTFAKKVIYTPTFILVEDGQEIGRIEGYPGEDFFWGLLNMMLKAKTEYVQPAG</sequence>
<dbReference type="Proteomes" id="UP000316030">
    <property type="component" value="Unassembled WGS sequence"/>
</dbReference>